<evidence type="ECO:0000256" key="1">
    <source>
        <dbReference type="SAM" id="SignalP"/>
    </source>
</evidence>
<keyword evidence="3" id="KW-1185">Reference proteome</keyword>
<accession>A0A1N6IG96</accession>
<feature type="signal peptide" evidence="1">
    <location>
        <begin position="1"/>
        <end position="20"/>
    </location>
</feature>
<reference evidence="3" key="1">
    <citation type="submission" date="2016-11" db="EMBL/GenBank/DDBJ databases">
        <authorList>
            <person name="Varghese N."/>
            <person name="Submissions S."/>
        </authorList>
    </citation>
    <scope>NUCLEOTIDE SEQUENCE [LARGE SCALE GENOMIC DNA]</scope>
    <source>
        <strain evidence="3">DSM 27623</strain>
    </source>
</reference>
<dbReference type="STRING" id="1416779.SAMN05444409_2632"/>
<dbReference type="AlphaFoldDB" id="A0A1N6IG96"/>
<name>A0A1N6IG96_9FLAO</name>
<dbReference type="Proteomes" id="UP000185207">
    <property type="component" value="Unassembled WGS sequence"/>
</dbReference>
<dbReference type="RefSeq" id="WP_074235812.1">
    <property type="nucleotide sequence ID" value="NZ_FSRK01000002.1"/>
</dbReference>
<dbReference type="EMBL" id="FSRK01000002">
    <property type="protein sequence ID" value="SIO31013.1"/>
    <property type="molecule type" value="Genomic_DNA"/>
</dbReference>
<keyword evidence="1" id="KW-0732">Signal</keyword>
<protein>
    <submittedName>
        <fullName evidence="2">Uncharacterized protein</fullName>
    </submittedName>
</protein>
<evidence type="ECO:0000313" key="2">
    <source>
        <dbReference type="EMBL" id="SIO31013.1"/>
    </source>
</evidence>
<organism evidence="2 3">
    <name type="scientific">Epilithonimonas zeae</name>
    <dbReference type="NCBI Taxonomy" id="1416779"/>
    <lineage>
        <taxon>Bacteria</taxon>
        <taxon>Pseudomonadati</taxon>
        <taxon>Bacteroidota</taxon>
        <taxon>Flavobacteriia</taxon>
        <taxon>Flavobacteriales</taxon>
        <taxon>Weeksellaceae</taxon>
        <taxon>Chryseobacterium group</taxon>
        <taxon>Epilithonimonas</taxon>
    </lineage>
</organism>
<proteinExistence type="predicted"/>
<evidence type="ECO:0000313" key="3">
    <source>
        <dbReference type="Proteomes" id="UP000185207"/>
    </source>
</evidence>
<sequence>MKKIIFVLFILCSCVAGLSAQTLVMPKDLKISKIADHLSKKGYKIIEKDETYLKLVDNQNSSMFIDISDDRKSLLLNINILLNKGTSKASIDKLVEKINDLAMIKATYNQEKDAIFFQYSFWISNGFTYETLEDAVVEFFLYQGDSYALDEDKIIYFQE</sequence>
<feature type="chain" id="PRO_5012997919" evidence="1">
    <location>
        <begin position="21"/>
        <end position="159"/>
    </location>
</feature>
<dbReference type="OrthoDB" id="1257853at2"/>
<gene>
    <name evidence="2" type="ORF">SAMN05444409_2632</name>
</gene>